<reference evidence="1" key="1">
    <citation type="submission" date="2022-11" db="EMBL/GenBank/DDBJ databases">
        <authorList>
            <person name="Petersen C."/>
        </authorList>
    </citation>
    <scope>NUCLEOTIDE SEQUENCE</scope>
    <source>
        <strain evidence="1">IBT 29864</strain>
    </source>
</reference>
<dbReference type="RefSeq" id="XP_056552160.1">
    <property type="nucleotide sequence ID" value="XM_056703160.1"/>
</dbReference>
<reference evidence="1" key="2">
    <citation type="journal article" date="2023" name="IMA Fungus">
        <title>Comparative genomic study of the Penicillium genus elucidates a diverse pangenome and 15 lateral gene transfer events.</title>
        <authorList>
            <person name="Petersen C."/>
            <person name="Sorensen T."/>
            <person name="Nielsen M.R."/>
            <person name="Sondergaard T.E."/>
            <person name="Sorensen J.L."/>
            <person name="Fitzpatrick D.A."/>
            <person name="Frisvad J.C."/>
            <person name="Nielsen K.L."/>
        </authorList>
    </citation>
    <scope>NUCLEOTIDE SEQUENCE</scope>
    <source>
        <strain evidence="1">IBT 29864</strain>
    </source>
</reference>
<name>A0A9W9RT52_9EURO</name>
<dbReference type="AlphaFoldDB" id="A0A9W9RT52"/>
<proteinExistence type="predicted"/>
<sequence length="77" mass="8756">MKILKEKLIVPKGCPLNLLENLRFVRAKTEEKQEMADWPEELSARWAEGDAHGVMVNAPLEKVPALREEEEEADVVS</sequence>
<dbReference type="Proteomes" id="UP001147782">
    <property type="component" value="Unassembled WGS sequence"/>
</dbReference>
<evidence type="ECO:0000313" key="1">
    <source>
        <dbReference type="EMBL" id="KAJ5364534.1"/>
    </source>
</evidence>
<keyword evidence="2" id="KW-1185">Reference proteome</keyword>
<dbReference type="GeneID" id="81442339"/>
<evidence type="ECO:0000313" key="2">
    <source>
        <dbReference type="Proteomes" id="UP001147782"/>
    </source>
</evidence>
<comment type="caution">
    <text evidence="1">The sequence shown here is derived from an EMBL/GenBank/DDBJ whole genome shotgun (WGS) entry which is preliminary data.</text>
</comment>
<organism evidence="1 2">
    <name type="scientific">Penicillium cataractarum</name>
    <dbReference type="NCBI Taxonomy" id="2100454"/>
    <lineage>
        <taxon>Eukaryota</taxon>
        <taxon>Fungi</taxon>
        <taxon>Dikarya</taxon>
        <taxon>Ascomycota</taxon>
        <taxon>Pezizomycotina</taxon>
        <taxon>Eurotiomycetes</taxon>
        <taxon>Eurotiomycetidae</taxon>
        <taxon>Eurotiales</taxon>
        <taxon>Aspergillaceae</taxon>
        <taxon>Penicillium</taxon>
    </lineage>
</organism>
<dbReference type="EMBL" id="JAPZBS010000008">
    <property type="protein sequence ID" value="KAJ5364534.1"/>
    <property type="molecule type" value="Genomic_DNA"/>
</dbReference>
<protein>
    <submittedName>
        <fullName evidence="1">Uncharacterized protein</fullName>
    </submittedName>
</protein>
<accession>A0A9W9RT52</accession>
<gene>
    <name evidence="1" type="ORF">N7496_010247</name>
</gene>